<dbReference type="Proteomes" id="UP000504636">
    <property type="component" value="Unplaced"/>
</dbReference>
<dbReference type="SUPFAM" id="SSF56112">
    <property type="entry name" value="Protein kinase-like (PK-like)"/>
    <property type="match status" value="2"/>
</dbReference>
<dbReference type="Gene3D" id="1.10.510.10">
    <property type="entry name" value="Transferase(Phosphotransferase) domain 1"/>
    <property type="match status" value="2"/>
</dbReference>
<evidence type="ECO:0000313" key="2">
    <source>
        <dbReference type="EMBL" id="KAF2809499.1"/>
    </source>
</evidence>
<dbReference type="InterPro" id="IPR000719">
    <property type="entry name" value="Prot_kinase_dom"/>
</dbReference>
<reference evidence="4" key="2">
    <citation type="submission" date="2020-04" db="EMBL/GenBank/DDBJ databases">
        <authorList>
            <consortium name="NCBI Genome Project"/>
        </authorList>
    </citation>
    <scope>NUCLEOTIDE SEQUENCE</scope>
    <source>
        <strain evidence="4">CBS 304.34</strain>
    </source>
</reference>
<name>A0A6A6YLS6_9PEZI</name>
<dbReference type="PANTHER" id="PTHR37542">
    <property type="entry name" value="HELO DOMAIN-CONTAINING PROTEIN-RELATED"/>
    <property type="match status" value="1"/>
</dbReference>
<feature type="domain" description="Protein kinase" evidence="1">
    <location>
        <begin position="614"/>
        <end position="928"/>
    </location>
</feature>
<evidence type="ECO:0000313" key="4">
    <source>
        <dbReference type="RefSeq" id="XP_033576463.1"/>
    </source>
</evidence>
<reference evidence="4" key="3">
    <citation type="submission" date="2025-04" db="UniProtKB">
        <authorList>
            <consortium name="RefSeq"/>
        </authorList>
    </citation>
    <scope>IDENTIFICATION</scope>
    <source>
        <strain evidence="4">CBS 304.34</strain>
    </source>
</reference>
<dbReference type="InterPro" id="IPR011009">
    <property type="entry name" value="Kinase-like_dom_sf"/>
</dbReference>
<dbReference type="RefSeq" id="XP_033576463.1">
    <property type="nucleotide sequence ID" value="XM_033715587.1"/>
</dbReference>
<dbReference type="PROSITE" id="PS50011">
    <property type="entry name" value="PROTEIN_KINASE_DOM"/>
    <property type="match status" value="2"/>
</dbReference>
<keyword evidence="2" id="KW-0418">Kinase</keyword>
<dbReference type="Pfam" id="PF00069">
    <property type="entry name" value="Pkinase"/>
    <property type="match status" value="1"/>
</dbReference>
<dbReference type="AlphaFoldDB" id="A0A6A6YLS6"/>
<dbReference type="EMBL" id="MU003701">
    <property type="protein sequence ID" value="KAF2809499.1"/>
    <property type="molecule type" value="Genomic_DNA"/>
</dbReference>
<dbReference type="GeneID" id="54456480"/>
<keyword evidence="3" id="KW-1185">Reference proteome</keyword>
<dbReference type="SMART" id="SM00220">
    <property type="entry name" value="S_TKc"/>
    <property type="match status" value="1"/>
</dbReference>
<gene>
    <name evidence="2 4" type="ORF">BDZ99DRAFT_388656</name>
</gene>
<reference evidence="2 4" key="1">
    <citation type="journal article" date="2020" name="Stud. Mycol.">
        <title>101 Dothideomycetes genomes: a test case for predicting lifestyles and emergence of pathogens.</title>
        <authorList>
            <person name="Haridas S."/>
            <person name="Albert R."/>
            <person name="Binder M."/>
            <person name="Bloem J."/>
            <person name="Labutti K."/>
            <person name="Salamov A."/>
            <person name="Andreopoulos B."/>
            <person name="Baker S."/>
            <person name="Barry K."/>
            <person name="Bills G."/>
            <person name="Bluhm B."/>
            <person name="Cannon C."/>
            <person name="Castanera R."/>
            <person name="Culley D."/>
            <person name="Daum C."/>
            <person name="Ezra D."/>
            <person name="Gonzalez J."/>
            <person name="Henrissat B."/>
            <person name="Kuo A."/>
            <person name="Liang C."/>
            <person name="Lipzen A."/>
            <person name="Lutzoni F."/>
            <person name="Magnuson J."/>
            <person name="Mondo S."/>
            <person name="Nolan M."/>
            <person name="Ohm R."/>
            <person name="Pangilinan J."/>
            <person name="Park H.-J."/>
            <person name="Ramirez L."/>
            <person name="Alfaro M."/>
            <person name="Sun H."/>
            <person name="Tritt A."/>
            <person name="Yoshinaga Y."/>
            <person name="Zwiers L.-H."/>
            <person name="Turgeon B."/>
            <person name="Goodwin S."/>
            <person name="Spatafora J."/>
            <person name="Crous P."/>
            <person name="Grigoriev I."/>
        </authorList>
    </citation>
    <scope>NUCLEOTIDE SEQUENCE</scope>
    <source>
        <strain evidence="2 4">CBS 304.34</strain>
    </source>
</reference>
<accession>A0A6A6YLS6</accession>
<dbReference type="OrthoDB" id="4062651at2759"/>
<organism evidence="2">
    <name type="scientific">Mytilinidion resinicola</name>
    <dbReference type="NCBI Taxonomy" id="574789"/>
    <lineage>
        <taxon>Eukaryota</taxon>
        <taxon>Fungi</taxon>
        <taxon>Dikarya</taxon>
        <taxon>Ascomycota</taxon>
        <taxon>Pezizomycotina</taxon>
        <taxon>Dothideomycetes</taxon>
        <taxon>Pleosporomycetidae</taxon>
        <taxon>Mytilinidiales</taxon>
        <taxon>Mytilinidiaceae</taxon>
        <taxon>Mytilinidion</taxon>
    </lineage>
</organism>
<dbReference type="PANTHER" id="PTHR37542:SF3">
    <property type="entry name" value="PRION-INHIBITION AND PROPAGATION HELO DOMAIN-CONTAINING PROTEIN"/>
    <property type="match status" value="1"/>
</dbReference>
<evidence type="ECO:0000313" key="3">
    <source>
        <dbReference type="Proteomes" id="UP000504636"/>
    </source>
</evidence>
<proteinExistence type="predicted"/>
<dbReference type="GO" id="GO:0005524">
    <property type="term" value="F:ATP binding"/>
    <property type="evidence" value="ECO:0007669"/>
    <property type="project" value="InterPro"/>
</dbReference>
<sequence>MSELRRSIEALLSQVDGDSDEREFIPRQALFELLTPENVRKEIDNVPAISFYHKDKVVDWVVTKGRKVFAILVLLKNEQRWLLSFIEHDQFAQMDERLPFPLTFLQSTVPDIAKEFYNRQWEFVSPVLSRNVMHRSFPSRIRLPFIKNKLFDKGGFGDVYEIELHPDHQTKFKVQHAHSETTEERAPGEWDDYNKELRNLSILNELGHPNVIELLASYTHGDKHNLIFPFAEDGNLHSFLLADRPTSFASDEAFLDAFCGLASAIERVHYYALEKLQIEMIGCHHDLKPKNILVQGKSFLLSDFGLSKLKEATDDSKSPYEHGAGDYLAPECETHTVSRPSDIWSFGCIILEILTYIQGNSKAVKDFRDARKEKLGNQVRRAFHAGIDKPKAIVLDSLTKLAEFDSTSQILVELTKSMLDMDPKARPDAKHVASRLRFIFVQRLISSIHERYQKLSAKFPNSFEAHVEARRQRSWTASFESMVDENDCWSYQLDQEANLSAIIRELVAARDELASILTRSENALSPLYADLSLANDRLLNTLPVDLQMLAKSQWELSMLESDDTNELERTQRSLEDAHFEGNMSIMAKLKRMSILAAESVGTSTSNLALDAKFVSRAEKFGDHTVATVRSEGGVEKRVLIEWVRYPKWETKSITILSDRIEALASALSSSAHPQEFRTLSCSGFIHDISKPAYGLVYDMPVYAGVIPQNLAKVINDTAQTTPRPTLESRFDLAYTLALALSSFHKIGWLHKSISAYNVLCFNSHDSSPSRWLESPFLVGFNHSRQKDPLAFTVGPTTNITAKKYHHPQYLNTDGPQAKYRLEFDHYSLGLVLLEIGLWKTLERLTNGMKVTTHEDRLDQICESRVRLLGHQMGTAYQDAVLACLRGVSESELGKDMDDEGGEAERNTTLQLAFVKRVLEPLRIMISRV</sequence>
<keyword evidence="2" id="KW-0808">Transferase</keyword>
<feature type="domain" description="Protein kinase" evidence="1">
    <location>
        <begin position="145"/>
        <end position="439"/>
    </location>
</feature>
<dbReference type="InterPro" id="IPR056002">
    <property type="entry name" value="DUF7580"/>
</dbReference>
<dbReference type="GO" id="GO:0004672">
    <property type="term" value="F:protein kinase activity"/>
    <property type="evidence" value="ECO:0007669"/>
    <property type="project" value="InterPro"/>
</dbReference>
<evidence type="ECO:0000259" key="1">
    <source>
        <dbReference type="PROSITE" id="PS50011"/>
    </source>
</evidence>
<dbReference type="Pfam" id="PF24476">
    <property type="entry name" value="DUF7580"/>
    <property type="match status" value="1"/>
</dbReference>
<protein>
    <submittedName>
        <fullName evidence="2 4">Kinase-like protein</fullName>
    </submittedName>
</protein>